<evidence type="ECO:0008006" key="4">
    <source>
        <dbReference type="Google" id="ProtNLM"/>
    </source>
</evidence>
<dbReference type="PANTHER" id="PTHR46880:SF5">
    <property type="entry name" value="DUF4371 DOMAIN-CONTAINING PROTEIN"/>
    <property type="match status" value="1"/>
</dbReference>
<comment type="caution">
    <text evidence="2">The sequence shown here is derived from an EMBL/GenBank/DDBJ whole genome shotgun (WGS) entry which is preliminary data.</text>
</comment>
<dbReference type="PANTHER" id="PTHR46880">
    <property type="entry name" value="RAS-ASSOCIATING DOMAIN-CONTAINING PROTEIN"/>
    <property type="match status" value="1"/>
</dbReference>
<feature type="compositionally biased region" description="Low complexity" evidence="1">
    <location>
        <begin position="21"/>
        <end position="36"/>
    </location>
</feature>
<feature type="region of interest" description="Disordered" evidence="1">
    <location>
        <begin position="1"/>
        <end position="64"/>
    </location>
</feature>
<protein>
    <recommendedName>
        <fullName evidence="4">HAT C-terminal dimerisation domain-containing protein</fullName>
    </recommendedName>
</protein>
<reference evidence="2" key="1">
    <citation type="submission" date="2022-11" db="EMBL/GenBank/DDBJ databases">
        <title>Chromosome-level genome of Pogonophryne albipinna.</title>
        <authorList>
            <person name="Jo E."/>
        </authorList>
    </citation>
    <scope>NUCLEOTIDE SEQUENCE</scope>
    <source>
        <strain evidence="2">SGF0006</strain>
        <tissue evidence="2">Muscle</tissue>
    </source>
</reference>
<evidence type="ECO:0000313" key="3">
    <source>
        <dbReference type="Proteomes" id="UP001219934"/>
    </source>
</evidence>
<evidence type="ECO:0000313" key="2">
    <source>
        <dbReference type="EMBL" id="KAJ4942873.1"/>
    </source>
</evidence>
<sequence>MQDGYKPEPELPPSYSPPASPARAGAPGPELSSSSLPPHPEPTPSDNVTSTPVSHEEKPAAVAIPSLQRYQRTVGSIYGYFSNSSSRQARLKEMHVILDTDDVQPAVRSGREPIVDTDTCSAEWSPFKGAGPCKLQQKFQELVKIMATQHAGFLPETTKLLAAISVIPMRTVPCGRGFSIQNRIKTKGRARIKAENLDVLMRICIEGPPIEQFDFYRALETFRVEKHRRIFQGPCKERCPCRQR</sequence>
<feature type="compositionally biased region" description="Pro residues" evidence="1">
    <location>
        <begin position="10"/>
        <end position="20"/>
    </location>
</feature>
<dbReference type="AlphaFoldDB" id="A0AAD6BHF7"/>
<dbReference type="EMBL" id="JAPTMU010000005">
    <property type="protein sequence ID" value="KAJ4942873.1"/>
    <property type="molecule type" value="Genomic_DNA"/>
</dbReference>
<dbReference type="Proteomes" id="UP001219934">
    <property type="component" value="Unassembled WGS sequence"/>
</dbReference>
<organism evidence="2 3">
    <name type="scientific">Pogonophryne albipinna</name>
    <dbReference type="NCBI Taxonomy" id="1090488"/>
    <lineage>
        <taxon>Eukaryota</taxon>
        <taxon>Metazoa</taxon>
        <taxon>Chordata</taxon>
        <taxon>Craniata</taxon>
        <taxon>Vertebrata</taxon>
        <taxon>Euteleostomi</taxon>
        <taxon>Actinopterygii</taxon>
        <taxon>Neopterygii</taxon>
        <taxon>Teleostei</taxon>
        <taxon>Neoteleostei</taxon>
        <taxon>Acanthomorphata</taxon>
        <taxon>Eupercaria</taxon>
        <taxon>Perciformes</taxon>
        <taxon>Notothenioidei</taxon>
        <taxon>Pogonophryne</taxon>
    </lineage>
</organism>
<proteinExistence type="predicted"/>
<gene>
    <name evidence="2" type="ORF">JOQ06_005385</name>
</gene>
<keyword evidence="3" id="KW-1185">Reference proteome</keyword>
<evidence type="ECO:0000256" key="1">
    <source>
        <dbReference type="SAM" id="MobiDB-lite"/>
    </source>
</evidence>
<accession>A0AAD6BHF7</accession>
<name>A0AAD6BHF7_9TELE</name>